<reference evidence="3 4" key="3">
    <citation type="submission" date="2019-11" db="EMBL/GenBank/DDBJ databases">
        <title>A de novo genome assembly of a pear dwarfing rootstock.</title>
        <authorList>
            <person name="Wang F."/>
            <person name="Wang J."/>
            <person name="Li S."/>
            <person name="Zhang Y."/>
            <person name="Fang M."/>
            <person name="Ma L."/>
            <person name="Zhao Y."/>
            <person name="Jiang S."/>
        </authorList>
    </citation>
    <scope>NUCLEOTIDE SEQUENCE [LARGE SCALE GENOMIC DNA]</scope>
    <source>
        <strain evidence="3">S2</strain>
        <tissue evidence="3">Leaf</tissue>
    </source>
</reference>
<dbReference type="EMBL" id="SMOL01000401">
    <property type="protein sequence ID" value="KAB2617319.1"/>
    <property type="molecule type" value="Genomic_DNA"/>
</dbReference>
<feature type="compositionally biased region" description="Pro residues" evidence="1">
    <location>
        <begin position="1"/>
        <end position="14"/>
    </location>
</feature>
<dbReference type="GO" id="GO:0005634">
    <property type="term" value="C:nucleus"/>
    <property type="evidence" value="ECO:0007669"/>
    <property type="project" value="TreeGrafter"/>
</dbReference>
<dbReference type="Proteomes" id="UP000327157">
    <property type="component" value="Chromosome 15"/>
</dbReference>
<feature type="region of interest" description="Disordered" evidence="1">
    <location>
        <begin position="87"/>
        <end position="136"/>
    </location>
</feature>
<proteinExistence type="predicted"/>
<feature type="region of interest" description="Disordered" evidence="1">
    <location>
        <begin position="1"/>
        <end position="66"/>
    </location>
</feature>
<feature type="compositionally biased region" description="Basic residues" evidence="1">
    <location>
        <begin position="38"/>
        <end position="47"/>
    </location>
</feature>
<sequence>MNPARPPPARPPPAPKKEVQLQGPRPSPLKVNKDSVKIKKPPPHPHPHPASTQHRPPPPPPQPVVIYSVSPKVIHTTENEFMSLIQRLTGPSTPSPSSSPDGLSPAARLASVHKTSPNSTSGHNKPVTTTTSISTSTDDDFMASIFNIPEDQGGGGGSGGSVQLDEMGQFPGILSPPPASLPAVTSEFFSQHHQYDVISSPMLNNWMGMTFSPGPSSAIISPSPCSWDLFNNFLHNF</sequence>
<organism evidence="3 4">
    <name type="scientific">Pyrus ussuriensis x Pyrus communis</name>
    <dbReference type="NCBI Taxonomy" id="2448454"/>
    <lineage>
        <taxon>Eukaryota</taxon>
        <taxon>Viridiplantae</taxon>
        <taxon>Streptophyta</taxon>
        <taxon>Embryophyta</taxon>
        <taxon>Tracheophyta</taxon>
        <taxon>Spermatophyta</taxon>
        <taxon>Magnoliopsida</taxon>
        <taxon>eudicotyledons</taxon>
        <taxon>Gunneridae</taxon>
        <taxon>Pentapetalae</taxon>
        <taxon>rosids</taxon>
        <taxon>fabids</taxon>
        <taxon>Rosales</taxon>
        <taxon>Rosaceae</taxon>
        <taxon>Amygdaloideae</taxon>
        <taxon>Maleae</taxon>
        <taxon>Pyrus</taxon>
    </lineage>
</organism>
<protein>
    <submittedName>
        <fullName evidence="3">Protein MKS1-like</fullName>
    </submittedName>
</protein>
<dbReference type="InterPro" id="IPR039607">
    <property type="entry name" value="VQ_8/17/18/20/21/25"/>
</dbReference>
<dbReference type="InterPro" id="IPR008889">
    <property type="entry name" value="VQ"/>
</dbReference>
<feature type="compositionally biased region" description="Polar residues" evidence="1">
    <location>
        <begin position="113"/>
        <end position="127"/>
    </location>
</feature>
<dbReference type="PANTHER" id="PTHR33143">
    <property type="entry name" value="F16F4.1 PROTEIN-RELATED"/>
    <property type="match status" value="1"/>
</dbReference>
<keyword evidence="4" id="KW-1185">Reference proteome</keyword>
<accession>A0A5N5GP41</accession>
<feature type="domain" description="VQ" evidence="2">
    <location>
        <begin position="69"/>
        <end position="94"/>
    </location>
</feature>
<evidence type="ECO:0000256" key="1">
    <source>
        <dbReference type="SAM" id="MobiDB-lite"/>
    </source>
</evidence>
<evidence type="ECO:0000259" key="2">
    <source>
        <dbReference type="Pfam" id="PF05678"/>
    </source>
</evidence>
<dbReference type="AlphaFoldDB" id="A0A5N5GP41"/>
<dbReference type="Pfam" id="PF05678">
    <property type="entry name" value="VQ"/>
    <property type="match status" value="1"/>
</dbReference>
<evidence type="ECO:0000313" key="3">
    <source>
        <dbReference type="EMBL" id="KAB2617319.1"/>
    </source>
</evidence>
<reference evidence="4" key="2">
    <citation type="submission" date="2019-10" db="EMBL/GenBank/DDBJ databases">
        <title>A de novo genome assembly of a pear dwarfing rootstock.</title>
        <authorList>
            <person name="Wang F."/>
            <person name="Wang J."/>
            <person name="Li S."/>
            <person name="Zhang Y."/>
            <person name="Fang M."/>
            <person name="Ma L."/>
            <person name="Zhao Y."/>
            <person name="Jiang S."/>
        </authorList>
    </citation>
    <scope>NUCLEOTIDE SEQUENCE [LARGE SCALE GENOMIC DNA]</scope>
</reference>
<gene>
    <name evidence="3" type="ORF">D8674_013188</name>
</gene>
<reference evidence="3 4" key="1">
    <citation type="submission" date="2019-09" db="EMBL/GenBank/DDBJ databases">
        <authorList>
            <person name="Ou C."/>
        </authorList>
    </citation>
    <scope>NUCLEOTIDE SEQUENCE [LARGE SCALE GENOMIC DNA]</scope>
    <source>
        <strain evidence="3">S2</strain>
        <tissue evidence="3">Leaf</tissue>
    </source>
</reference>
<feature type="compositionally biased region" description="Low complexity" evidence="1">
    <location>
        <begin position="88"/>
        <end position="105"/>
    </location>
</feature>
<comment type="caution">
    <text evidence="3">The sequence shown here is derived from an EMBL/GenBank/DDBJ whole genome shotgun (WGS) entry which is preliminary data.</text>
</comment>
<dbReference type="PANTHER" id="PTHR33143:SF63">
    <property type="entry name" value="F16F4.1 PROTEIN"/>
    <property type="match status" value="1"/>
</dbReference>
<name>A0A5N5GP41_9ROSA</name>
<evidence type="ECO:0000313" key="4">
    <source>
        <dbReference type="Proteomes" id="UP000327157"/>
    </source>
</evidence>
<dbReference type="OrthoDB" id="1518325at2759"/>